<dbReference type="InterPro" id="IPR036400">
    <property type="entry name" value="Cyt_B5-like_heme/steroid_sf"/>
</dbReference>
<dbReference type="InterPro" id="IPR009100">
    <property type="entry name" value="AcylCoA_DH/oxidase_NM_dom_sf"/>
</dbReference>
<dbReference type="Pfam" id="PF00441">
    <property type="entry name" value="Acyl-CoA_dh_1"/>
    <property type="match status" value="1"/>
</dbReference>
<dbReference type="VEuPathDB" id="FungiDB:BCV72DRAFT_221603"/>
<evidence type="ECO:0000256" key="3">
    <source>
        <dbReference type="ARBA" id="ARBA00022617"/>
    </source>
</evidence>
<dbReference type="InterPro" id="IPR036250">
    <property type="entry name" value="AcylCo_DH-like_C"/>
</dbReference>
<dbReference type="GO" id="GO:0050660">
    <property type="term" value="F:flavin adenine dinucleotide binding"/>
    <property type="evidence" value="ECO:0007669"/>
    <property type="project" value="InterPro"/>
</dbReference>
<name>A0A1X0REU2_RHIZD</name>
<dbReference type="GO" id="GO:0046872">
    <property type="term" value="F:metal ion binding"/>
    <property type="evidence" value="ECO:0007669"/>
    <property type="project" value="UniProtKB-KW"/>
</dbReference>
<keyword evidence="6" id="KW-0274">FAD</keyword>
<dbReference type="Pfam" id="PF00173">
    <property type="entry name" value="Cyt-b5"/>
    <property type="match status" value="1"/>
</dbReference>
<protein>
    <submittedName>
        <fullName evidence="10">Acyl-CoA dehydrogenase NM domain-like protein</fullName>
    </submittedName>
</protein>
<evidence type="ECO:0000256" key="5">
    <source>
        <dbReference type="ARBA" id="ARBA00022723"/>
    </source>
</evidence>
<dbReference type="InterPro" id="IPR050741">
    <property type="entry name" value="Acyl-CoA_dehydrogenase"/>
</dbReference>
<organism evidence="10">
    <name type="scientific">Rhizopus microsporus var. microsporus</name>
    <dbReference type="NCBI Taxonomy" id="86635"/>
    <lineage>
        <taxon>Eukaryota</taxon>
        <taxon>Fungi</taxon>
        <taxon>Fungi incertae sedis</taxon>
        <taxon>Mucoromycota</taxon>
        <taxon>Mucoromycotina</taxon>
        <taxon>Mucoromycetes</taxon>
        <taxon>Mucorales</taxon>
        <taxon>Mucorineae</taxon>
        <taxon>Rhizopodaceae</taxon>
        <taxon>Rhizopus</taxon>
    </lineage>
</organism>
<evidence type="ECO:0000256" key="6">
    <source>
        <dbReference type="ARBA" id="ARBA00022827"/>
    </source>
</evidence>
<evidence type="ECO:0000313" key="10">
    <source>
        <dbReference type="EMBL" id="ORE10527.1"/>
    </source>
</evidence>
<dbReference type="InterPro" id="IPR006091">
    <property type="entry name" value="Acyl-CoA_Oxase/DH_mid-dom"/>
</dbReference>
<dbReference type="GO" id="GO:0033539">
    <property type="term" value="P:fatty acid beta-oxidation using acyl-CoA dehydrogenase"/>
    <property type="evidence" value="ECO:0007669"/>
    <property type="project" value="TreeGrafter"/>
</dbReference>
<dbReference type="PROSITE" id="PS00191">
    <property type="entry name" value="CYTOCHROME_B5_1"/>
    <property type="match status" value="1"/>
</dbReference>
<evidence type="ECO:0000256" key="1">
    <source>
        <dbReference type="ARBA" id="ARBA00001974"/>
    </source>
</evidence>
<evidence type="ECO:0000256" key="4">
    <source>
        <dbReference type="ARBA" id="ARBA00022630"/>
    </source>
</evidence>
<dbReference type="SUPFAM" id="SSF56645">
    <property type="entry name" value="Acyl-CoA dehydrogenase NM domain-like"/>
    <property type="match status" value="1"/>
</dbReference>
<dbReference type="InterPro" id="IPR013786">
    <property type="entry name" value="AcylCoA_DH/ox_N"/>
</dbReference>
<comment type="cofactor">
    <cofactor evidence="1">
        <name>FAD</name>
        <dbReference type="ChEBI" id="CHEBI:57692"/>
    </cofactor>
</comment>
<dbReference type="PANTHER" id="PTHR48083">
    <property type="entry name" value="MEDIUM-CHAIN SPECIFIC ACYL-COA DEHYDROGENASE, MITOCHONDRIAL-RELATED"/>
    <property type="match status" value="1"/>
</dbReference>
<dbReference type="Pfam" id="PF02770">
    <property type="entry name" value="Acyl-CoA_dh_M"/>
    <property type="match status" value="1"/>
</dbReference>
<dbReference type="OrthoDB" id="2588832at2759"/>
<keyword evidence="7" id="KW-0560">Oxidoreductase</keyword>
<gene>
    <name evidence="10" type="ORF">BCV72DRAFT_221603</name>
</gene>
<dbReference type="GO" id="GO:0005737">
    <property type="term" value="C:cytoplasm"/>
    <property type="evidence" value="ECO:0007669"/>
    <property type="project" value="TreeGrafter"/>
</dbReference>
<dbReference type="InterPro" id="IPR009075">
    <property type="entry name" value="AcylCo_DH/oxidase_C"/>
</dbReference>
<accession>A0A1X0REU2</accession>
<dbReference type="Gene3D" id="1.20.140.10">
    <property type="entry name" value="Butyryl-CoA Dehydrogenase, subunit A, domain 3"/>
    <property type="match status" value="1"/>
</dbReference>
<dbReference type="PROSITE" id="PS50255">
    <property type="entry name" value="CYTOCHROME_B5_2"/>
    <property type="match status" value="1"/>
</dbReference>
<dbReference type="PANTHER" id="PTHR48083:SF28">
    <property type="entry name" value="ACYL-COA DEHYDROGENASE FAMILY PROTEIN (AFU_ORTHOLOGUE AFUA_6G10880)-RELATED"/>
    <property type="match status" value="1"/>
</dbReference>
<keyword evidence="8" id="KW-0408">Iron</keyword>
<evidence type="ECO:0000256" key="8">
    <source>
        <dbReference type="ARBA" id="ARBA00023004"/>
    </source>
</evidence>
<dbReference type="Proteomes" id="UP000242414">
    <property type="component" value="Unassembled WGS sequence"/>
</dbReference>
<comment type="similarity">
    <text evidence="2">Belongs to the acyl-CoA dehydrogenase family.</text>
</comment>
<dbReference type="GO" id="GO:0020037">
    <property type="term" value="F:heme binding"/>
    <property type="evidence" value="ECO:0007669"/>
    <property type="project" value="InterPro"/>
</dbReference>
<dbReference type="GO" id="GO:0003995">
    <property type="term" value="F:acyl-CoA dehydrogenase activity"/>
    <property type="evidence" value="ECO:0007669"/>
    <property type="project" value="TreeGrafter"/>
</dbReference>
<proteinExistence type="inferred from homology"/>
<dbReference type="InterPro" id="IPR037069">
    <property type="entry name" value="AcylCoA_DH/ox_N_sf"/>
</dbReference>
<dbReference type="InterPro" id="IPR001199">
    <property type="entry name" value="Cyt_B5-like_heme/steroid-bd"/>
</dbReference>
<dbReference type="Gene3D" id="2.40.110.10">
    <property type="entry name" value="Butyryl-CoA Dehydrogenase, subunit A, domain 2"/>
    <property type="match status" value="1"/>
</dbReference>
<dbReference type="EMBL" id="KV921865">
    <property type="protein sequence ID" value="ORE10527.1"/>
    <property type="molecule type" value="Genomic_DNA"/>
</dbReference>
<dbReference type="SUPFAM" id="SSF47203">
    <property type="entry name" value="Acyl-CoA dehydrogenase C-terminal domain-like"/>
    <property type="match status" value="1"/>
</dbReference>
<dbReference type="SUPFAM" id="SSF55856">
    <property type="entry name" value="Cytochrome b5-like heme/steroid binding domain"/>
    <property type="match status" value="1"/>
</dbReference>
<dbReference type="SMART" id="SM01117">
    <property type="entry name" value="Cyt-b5"/>
    <property type="match status" value="1"/>
</dbReference>
<evidence type="ECO:0000256" key="7">
    <source>
        <dbReference type="ARBA" id="ARBA00023002"/>
    </source>
</evidence>
<dbReference type="InterPro" id="IPR018506">
    <property type="entry name" value="Cyt_B5_heme-BS"/>
</dbReference>
<keyword evidence="5" id="KW-0479">Metal-binding</keyword>
<keyword evidence="3" id="KW-0349">Heme</keyword>
<dbReference type="Gene3D" id="3.10.120.10">
    <property type="entry name" value="Cytochrome b5-like heme/steroid binding domain"/>
    <property type="match status" value="1"/>
</dbReference>
<feature type="domain" description="Cytochrome b5 heme-binding" evidence="9">
    <location>
        <begin position="7"/>
        <end position="82"/>
    </location>
</feature>
<reference evidence="10" key="1">
    <citation type="journal article" date="2016" name="Proc. Natl. Acad. Sci. U.S.A.">
        <title>Lipid metabolic changes in an early divergent fungus govern the establishment of a mutualistic symbiosis with endobacteria.</title>
        <authorList>
            <person name="Lastovetsky O.A."/>
            <person name="Gaspar M.L."/>
            <person name="Mondo S.J."/>
            <person name="LaButti K.M."/>
            <person name="Sandor L."/>
            <person name="Grigoriev I.V."/>
            <person name="Henry S.A."/>
            <person name="Pawlowska T.E."/>
        </authorList>
    </citation>
    <scope>NUCLEOTIDE SEQUENCE [LARGE SCALE GENOMIC DNA]</scope>
    <source>
        <strain evidence="10">ATCC 52814</strain>
    </source>
</reference>
<dbReference type="Gene3D" id="1.10.540.10">
    <property type="entry name" value="Acyl-CoA dehydrogenase/oxidase, N-terminal domain"/>
    <property type="match status" value="1"/>
</dbReference>
<evidence type="ECO:0000256" key="2">
    <source>
        <dbReference type="ARBA" id="ARBA00009347"/>
    </source>
</evidence>
<keyword evidence="4" id="KW-0285">Flavoprotein</keyword>
<dbReference type="AlphaFoldDB" id="A0A1X0REU2"/>
<evidence type="ECO:0000259" key="9">
    <source>
        <dbReference type="PROSITE" id="PS50255"/>
    </source>
</evidence>
<sequence length="513" mass="57465">MPQNKELKTFEEAEVRKHNSTEDLWIIIDDAVYDLSRFVDLHPGGAFPLIEYAGKDATDAFYGLHRQDVLLKYERYKIGTVIGHKSQIQLREPGAISRVPYAEPNAWQGFKSAYYTESHFKFRDAVRKILDPLIEEARQYEDSGEKPSDEFVQKLGAHGILAANVGPGPWLDGFKLPGGIASSEYDYFHELLLHGEFARFSAPGFTSGVLGGMTISIPTVLNFGKPALKAKVVPEVFSGRKRMALAITEPYTGSDVASIKTTAVKTPDGKHYIVNGVKKWITSGHFADYFSTAVRTDKGISMLLIERSEGVDTKLIKTSYSTSAGTAYVTFDNVKVPVENLLGEENKGFYVVLSNFNHERWSMITGAVMAARVAVEECFKWAHQRKVFGKRLIDQPVIRFKLARMVSAVESTHHWVENLTYQMNHMNYKEQSKHLAGPIALCKYHVTRMLHDVSDDACQIFGGRAITKTGMGRQIETLQRTYKFTAILGGSEEVMADLGIRQAMKKFPTSARL</sequence>
<dbReference type="Pfam" id="PF02771">
    <property type="entry name" value="Acyl-CoA_dh_N"/>
    <property type="match status" value="1"/>
</dbReference>
<dbReference type="InterPro" id="IPR046373">
    <property type="entry name" value="Acyl-CoA_Oxase/DH_mid-dom_sf"/>
</dbReference>